<accession>A0A8J2KL73</accession>
<sequence>MQANISLWTEAVGDEGKGVGYFIGLISQGGNTFTFNFGIGMEALCVFPVRIISQYEQHRIRKKKKGRDGNPTKWNLPFPTSWPETREVKAKEPYPIQY</sequence>
<proteinExistence type="predicted"/>
<reference evidence="1" key="1">
    <citation type="submission" date="2021-06" db="EMBL/GenBank/DDBJ databases">
        <authorList>
            <person name="Hodson N. C."/>
            <person name="Mongue J. A."/>
            <person name="Jaron S. K."/>
        </authorList>
    </citation>
    <scope>NUCLEOTIDE SEQUENCE</scope>
</reference>
<protein>
    <submittedName>
        <fullName evidence="1">Uncharacterized protein</fullName>
    </submittedName>
</protein>
<evidence type="ECO:0000313" key="2">
    <source>
        <dbReference type="Proteomes" id="UP000708208"/>
    </source>
</evidence>
<organism evidence="1 2">
    <name type="scientific">Allacma fusca</name>
    <dbReference type="NCBI Taxonomy" id="39272"/>
    <lineage>
        <taxon>Eukaryota</taxon>
        <taxon>Metazoa</taxon>
        <taxon>Ecdysozoa</taxon>
        <taxon>Arthropoda</taxon>
        <taxon>Hexapoda</taxon>
        <taxon>Collembola</taxon>
        <taxon>Symphypleona</taxon>
        <taxon>Sminthuridae</taxon>
        <taxon>Allacma</taxon>
    </lineage>
</organism>
<gene>
    <name evidence="1" type="ORF">AFUS01_LOCUS16123</name>
</gene>
<evidence type="ECO:0000313" key="1">
    <source>
        <dbReference type="EMBL" id="CAG7727271.1"/>
    </source>
</evidence>
<dbReference type="Proteomes" id="UP000708208">
    <property type="component" value="Unassembled WGS sequence"/>
</dbReference>
<dbReference type="AlphaFoldDB" id="A0A8J2KL73"/>
<dbReference type="EMBL" id="CAJVCH010146322">
    <property type="protein sequence ID" value="CAG7727271.1"/>
    <property type="molecule type" value="Genomic_DNA"/>
</dbReference>
<keyword evidence="2" id="KW-1185">Reference proteome</keyword>
<comment type="caution">
    <text evidence="1">The sequence shown here is derived from an EMBL/GenBank/DDBJ whole genome shotgun (WGS) entry which is preliminary data.</text>
</comment>
<name>A0A8J2KL73_9HEXA</name>